<dbReference type="EMBL" id="CAJHJF010005715">
    <property type="protein sequence ID" value="CAD6951843.1"/>
    <property type="molecule type" value="Genomic_DNA"/>
</dbReference>
<comment type="caution">
    <text evidence="2">The sequence shown here is derived from an EMBL/GenBank/DDBJ whole genome shotgun (WGS) entry which is preliminary data.</text>
</comment>
<dbReference type="InterPro" id="IPR036045">
    <property type="entry name" value="Sec1-like_sf"/>
</dbReference>
<organism evidence="2 3">
    <name type="scientific">Tilletia laevis</name>
    <dbReference type="NCBI Taxonomy" id="157183"/>
    <lineage>
        <taxon>Eukaryota</taxon>
        <taxon>Fungi</taxon>
        <taxon>Dikarya</taxon>
        <taxon>Basidiomycota</taxon>
        <taxon>Ustilaginomycotina</taxon>
        <taxon>Exobasidiomycetes</taxon>
        <taxon>Tilletiales</taxon>
        <taxon>Tilletiaceae</taxon>
        <taxon>Tilletia</taxon>
    </lineage>
</organism>
<dbReference type="InterPro" id="IPR043154">
    <property type="entry name" value="Sec-1-like_dom1"/>
</dbReference>
<keyword evidence="3" id="KW-1185">Reference proteome</keyword>
<name>A0A9N8QIK3_9BASI</name>
<evidence type="ECO:0000313" key="2">
    <source>
        <dbReference type="EMBL" id="CAD6951843.1"/>
    </source>
</evidence>
<evidence type="ECO:0000256" key="1">
    <source>
        <dbReference type="ARBA" id="ARBA00009884"/>
    </source>
</evidence>
<dbReference type="AlphaFoldDB" id="A0A9N8QIK3"/>
<evidence type="ECO:0000313" key="3">
    <source>
        <dbReference type="Proteomes" id="UP000836404"/>
    </source>
</evidence>
<accession>A0A9N8QIK3</accession>
<reference evidence="2 3" key="1">
    <citation type="submission" date="2020-10" db="EMBL/GenBank/DDBJ databases">
        <authorList>
            <person name="Sedaghatjoo S."/>
        </authorList>
    </citation>
    <scope>NUCLEOTIDE SEQUENCE [LARGE SCALE GENOMIC DNA]</scope>
    <source>
        <strain evidence="2 3">LLFL</strain>
    </source>
</reference>
<dbReference type="SUPFAM" id="SSF56815">
    <property type="entry name" value="Sec1/munc18-like (SM) proteins"/>
    <property type="match status" value="1"/>
</dbReference>
<proteinExistence type="inferred from homology"/>
<gene>
    <name evidence="2" type="ORF">JKILLFL_G7144</name>
</gene>
<protein>
    <submittedName>
        <fullName evidence="2">Uncharacterized protein</fullName>
    </submittedName>
</protein>
<dbReference type="Pfam" id="PF00995">
    <property type="entry name" value="Sec1"/>
    <property type="match status" value="1"/>
</dbReference>
<sequence length="98" mass="11143">MPPRSLIHAVQDHYLSSIRSVETASRWKILVTDSFSHTLLFSVLKTDQILQENVTSIENIEHKRAPQPSFEAAYILCPTSKNVEAIIKARSWTPIVLK</sequence>
<dbReference type="Gene3D" id="3.40.50.2060">
    <property type="match status" value="1"/>
</dbReference>
<dbReference type="Proteomes" id="UP000836404">
    <property type="component" value="Unassembled WGS sequence"/>
</dbReference>
<comment type="similarity">
    <text evidence="1">Belongs to the STXBP/unc-18/SEC1 family.</text>
</comment>
<dbReference type="GO" id="GO:0016192">
    <property type="term" value="P:vesicle-mediated transport"/>
    <property type="evidence" value="ECO:0007669"/>
    <property type="project" value="InterPro"/>
</dbReference>
<dbReference type="InterPro" id="IPR001619">
    <property type="entry name" value="Sec1-like"/>
</dbReference>